<evidence type="ECO:0000313" key="2">
    <source>
        <dbReference type="EMBL" id="GAG24449.1"/>
    </source>
</evidence>
<name>X0W123_9ZZZZ</name>
<feature type="domain" description="IrrE N-terminal-like" evidence="1">
    <location>
        <begin position="3"/>
        <end position="126"/>
    </location>
</feature>
<evidence type="ECO:0000259" key="1">
    <source>
        <dbReference type="Pfam" id="PF06114"/>
    </source>
</evidence>
<protein>
    <recommendedName>
        <fullName evidence="1">IrrE N-terminal-like domain-containing protein</fullName>
    </recommendedName>
</protein>
<proteinExistence type="predicted"/>
<comment type="caution">
    <text evidence="2">The sequence shown here is derived from an EMBL/GenBank/DDBJ whole genome shotgun (WGS) entry which is preliminary data.</text>
</comment>
<dbReference type="AlphaFoldDB" id="X0W123"/>
<dbReference type="InterPro" id="IPR010359">
    <property type="entry name" value="IrrE_HExxH"/>
</dbReference>
<dbReference type="PANTHER" id="PTHR43236">
    <property type="entry name" value="ANTITOXIN HIGA1"/>
    <property type="match status" value="1"/>
</dbReference>
<dbReference type="Gene3D" id="1.10.10.2910">
    <property type="match status" value="1"/>
</dbReference>
<dbReference type="PANTHER" id="PTHR43236:SF2">
    <property type="entry name" value="BLL0069 PROTEIN"/>
    <property type="match status" value="1"/>
</dbReference>
<feature type="non-terminal residue" evidence="2">
    <location>
        <position position="1"/>
    </location>
</feature>
<dbReference type="EMBL" id="BARS01037273">
    <property type="protein sequence ID" value="GAG24449.1"/>
    <property type="molecule type" value="Genomic_DNA"/>
</dbReference>
<reference evidence="2" key="1">
    <citation type="journal article" date="2014" name="Front. Microbiol.">
        <title>High frequency of phylogenetically diverse reductive dehalogenase-homologous genes in deep subseafloor sedimentary metagenomes.</title>
        <authorList>
            <person name="Kawai M."/>
            <person name="Futagami T."/>
            <person name="Toyoda A."/>
            <person name="Takaki Y."/>
            <person name="Nishi S."/>
            <person name="Hori S."/>
            <person name="Arai W."/>
            <person name="Tsubouchi T."/>
            <person name="Morono Y."/>
            <person name="Uchiyama I."/>
            <person name="Ito T."/>
            <person name="Fujiyama A."/>
            <person name="Inagaki F."/>
            <person name="Takami H."/>
        </authorList>
    </citation>
    <scope>NUCLEOTIDE SEQUENCE</scope>
    <source>
        <strain evidence="2">Expedition CK06-06</strain>
    </source>
</reference>
<organism evidence="2">
    <name type="scientific">marine sediment metagenome</name>
    <dbReference type="NCBI Taxonomy" id="412755"/>
    <lineage>
        <taxon>unclassified sequences</taxon>
        <taxon>metagenomes</taxon>
        <taxon>ecological metagenomes</taxon>
    </lineage>
</organism>
<sequence>RLQDIKIIKADLDNTSAVLLRFHDGYVIKVNQKHPPVRQNFSCAHEIGHALLSELQLYLTEDIEYRTLNPQTPRVRERLCDIAATELLMPEYVFGEYLSGFGISVHSIERLANIFNVSKQAAAFRIAEVSPEPCLALLWQPWPKNKPKGLRLVKRTGKGINSQNRVNYMPKHNLVKPPSTLHEAYKASSATKSFRNFKIDNTVKRLSVESKGYGYGENRYVISLAFLNNE</sequence>
<gene>
    <name evidence="2" type="ORF">S01H1_57168</name>
</gene>
<accession>X0W123</accession>
<dbReference type="Pfam" id="PF06114">
    <property type="entry name" value="Peptidase_M78"/>
    <property type="match status" value="1"/>
</dbReference>
<dbReference type="InterPro" id="IPR052345">
    <property type="entry name" value="Rad_response_metalloprotease"/>
</dbReference>